<protein>
    <submittedName>
        <fullName evidence="1">Uncharacterized protein</fullName>
    </submittedName>
</protein>
<dbReference type="OrthoDB" id="78949at2759"/>
<dbReference type="RefSeq" id="XP_012212808.1">
    <property type="nucleotide sequence ID" value="XM_012357418.1"/>
</dbReference>
<evidence type="ECO:0000313" key="1">
    <source>
        <dbReference type="EMBL" id="KDO16484.1"/>
    </source>
</evidence>
<dbReference type="AlphaFoldDB" id="A0A067BDN7"/>
<proteinExistence type="predicted"/>
<evidence type="ECO:0000313" key="2">
    <source>
        <dbReference type="Proteomes" id="UP000030745"/>
    </source>
</evidence>
<feature type="non-terminal residue" evidence="1">
    <location>
        <position position="1"/>
    </location>
</feature>
<feature type="non-terminal residue" evidence="1">
    <location>
        <position position="77"/>
    </location>
</feature>
<dbReference type="KEGG" id="spar:SPRG_17993"/>
<reference evidence="1 2" key="1">
    <citation type="journal article" date="2013" name="PLoS Genet.">
        <title>Distinctive expansion of potential virulence genes in the genome of the oomycete fish pathogen Saprolegnia parasitica.</title>
        <authorList>
            <person name="Jiang R.H."/>
            <person name="de Bruijn I."/>
            <person name="Haas B.J."/>
            <person name="Belmonte R."/>
            <person name="Lobach L."/>
            <person name="Christie J."/>
            <person name="van den Ackerveken G."/>
            <person name="Bottin A."/>
            <person name="Bulone V."/>
            <person name="Diaz-Moreno S.M."/>
            <person name="Dumas B."/>
            <person name="Fan L."/>
            <person name="Gaulin E."/>
            <person name="Govers F."/>
            <person name="Grenville-Briggs L.J."/>
            <person name="Horner N.R."/>
            <person name="Levin J.Z."/>
            <person name="Mammella M."/>
            <person name="Meijer H.J."/>
            <person name="Morris P."/>
            <person name="Nusbaum C."/>
            <person name="Oome S."/>
            <person name="Phillips A.J."/>
            <person name="van Rooyen D."/>
            <person name="Rzeszutek E."/>
            <person name="Saraiva M."/>
            <person name="Secombes C.J."/>
            <person name="Seidl M.F."/>
            <person name="Snel B."/>
            <person name="Stassen J.H."/>
            <person name="Sykes S."/>
            <person name="Tripathy S."/>
            <person name="van den Berg H."/>
            <person name="Vega-Arreguin J.C."/>
            <person name="Wawra S."/>
            <person name="Young S.K."/>
            <person name="Zeng Q."/>
            <person name="Dieguez-Uribeondo J."/>
            <person name="Russ C."/>
            <person name="Tyler B.M."/>
            <person name="van West P."/>
        </authorList>
    </citation>
    <scope>NUCLEOTIDE SEQUENCE [LARGE SCALE GENOMIC DNA]</scope>
    <source>
        <strain evidence="1 2">CBS 223.65</strain>
    </source>
</reference>
<dbReference type="GeneID" id="24139520"/>
<name>A0A067BDN7_SAPPC</name>
<sequence length="77" mass="8357">IIQLASDLDGNYTLLIQPLLEAEFAFYGWALLLDWVYGRREVVSFEGDDLTLVLISDAYDVTPSTSTGATLGTATIG</sequence>
<gene>
    <name evidence="1" type="ORF">SPRG_17993</name>
</gene>
<dbReference type="VEuPathDB" id="FungiDB:SPRG_17993"/>
<dbReference type="EMBL" id="KK584093">
    <property type="protein sequence ID" value="KDO16484.1"/>
    <property type="molecule type" value="Genomic_DNA"/>
</dbReference>
<keyword evidence="2" id="KW-1185">Reference proteome</keyword>
<accession>A0A067BDN7</accession>
<organism evidence="1 2">
    <name type="scientific">Saprolegnia parasitica (strain CBS 223.65)</name>
    <dbReference type="NCBI Taxonomy" id="695850"/>
    <lineage>
        <taxon>Eukaryota</taxon>
        <taxon>Sar</taxon>
        <taxon>Stramenopiles</taxon>
        <taxon>Oomycota</taxon>
        <taxon>Saprolegniomycetes</taxon>
        <taxon>Saprolegniales</taxon>
        <taxon>Saprolegniaceae</taxon>
        <taxon>Saprolegnia</taxon>
    </lineage>
</organism>
<dbReference type="Proteomes" id="UP000030745">
    <property type="component" value="Unassembled WGS sequence"/>
</dbReference>